<keyword evidence="2" id="KW-1185">Reference proteome</keyword>
<dbReference type="SUPFAM" id="SSF48371">
    <property type="entry name" value="ARM repeat"/>
    <property type="match status" value="1"/>
</dbReference>
<name>A0A166GWK1_9AGAM</name>
<evidence type="ECO:0000313" key="2">
    <source>
        <dbReference type="Proteomes" id="UP000076532"/>
    </source>
</evidence>
<dbReference type="Proteomes" id="UP000076532">
    <property type="component" value="Unassembled WGS sequence"/>
</dbReference>
<evidence type="ECO:0008006" key="3">
    <source>
        <dbReference type="Google" id="ProtNLM"/>
    </source>
</evidence>
<evidence type="ECO:0000313" key="1">
    <source>
        <dbReference type="EMBL" id="KZP18237.1"/>
    </source>
</evidence>
<dbReference type="EMBL" id="KV417574">
    <property type="protein sequence ID" value="KZP18237.1"/>
    <property type="molecule type" value="Genomic_DNA"/>
</dbReference>
<dbReference type="Gene3D" id="1.25.10.10">
    <property type="entry name" value="Leucine-rich Repeat Variant"/>
    <property type="match status" value="1"/>
</dbReference>
<reference evidence="1 2" key="1">
    <citation type="journal article" date="2016" name="Mol. Biol. Evol.">
        <title>Comparative Genomics of Early-Diverging Mushroom-Forming Fungi Provides Insights into the Origins of Lignocellulose Decay Capabilities.</title>
        <authorList>
            <person name="Nagy L.G."/>
            <person name="Riley R."/>
            <person name="Tritt A."/>
            <person name="Adam C."/>
            <person name="Daum C."/>
            <person name="Floudas D."/>
            <person name="Sun H."/>
            <person name="Yadav J.S."/>
            <person name="Pangilinan J."/>
            <person name="Larsson K.H."/>
            <person name="Matsuura K."/>
            <person name="Barry K."/>
            <person name="Labutti K."/>
            <person name="Kuo R."/>
            <person name="Ohm R.A."/>
            <person name="Bhattacharya S.S."/>
            <person name="Shirouzu T."/>
            <person name="Yoshinaga Y."/>
            <person name="Martin F.M."/>
            <person name="Grigoriev I.V."/>
            <person name="Hibbett D.S."/>
        </authorList>
    </citation>
    <scope>NUCLEOTIDE SEQUENCE [LARGE SCALE GENOMIC DNA]</scope>
    <source>
        <strain evidence="1 2">CBS 109695</strain>
    </source>
</reference>
<dbReference type="InterPro" id="IPR016024">
    <property type="entry name" value="ARM-type_fold"/>
</dbReference>
<proteinExistence type="predicted"/>
<gene>
    <name evidence="1" type="ORF">FIBSPDRAFT_863935</name>
</gene>
<sequence>MIPALVAALQRSGARSANRALSWLAEREILRNCIVGYNAVESLVAMLDGPYVNEATKTLAWLTRNEDAVAEIFKPNVVPALVKLLENNECDISALFILGKVCAKEAAARAEVIQLNAIPAVLRLADKTPFGVLRFLEALARDDACRQALIAADAVSKLAEIQKNEATRGWATTVLGLLS</sequence>
<dbReference type="AlphaFoldDB" id="A0A166GWK1"/>
<accession>A0A166GWK1</accession>
<dbReference type="InterPro" id="IPR011989">
    <property type="entry name" value="ARM-like"/>
</dbReference>
<protein>
    <recommendedName>
        <fullName evidence="3">ARM repeat-containing protein</fullName>
    </recommendedName>
</protein>
<organism evidence="1 2">
    <name type="scientific">Athelia psychrophila</name>
    <dbReference type="NCBI Taxonomy" id="1759441"/>
    <lineage>
        <taxon>Eukaryota</taxon>
        <taxon>Fungi</taxon>
        <taxon>Dikarya</taxon>
        <taxon>Basidiomycota</taxon>
        <taxon>Agaricomycotina</taxon>
        <taxon>Agaricomycetes</taxon>
        <taxon>Agaricomycetidae</taxon>
        <taxon>Atheliales</taxon>
        <taxon>Atheliaceae</taxon>
        <taxon>Athelia</taxon>
    </lineage>
</organism>
<dbReference type="OrthoDB" id="1683831at2759"/>